<evidence type="ECO:0000256" key="1">
    <source>
        <dbReference type="SAM" id="MobiDB-lite"/>
    </source>
</evidence>
<evidence type="ECO:0000313" key="2">
    <source>
        <dbReference type="EMBL" id="BBC78732.1"/>
    </source>
</evidence>
<reference evidence="2 3" key="1">
    <citation type="submission" date="2018-02" db="EMBL/GenBank/DDBJ databases">
        <title>Acetobacter orientalis genome.</title>
        <authorList>
            <person name="Nakashima N."/>
            <person name="Tamura T."/>
        </authorList>
    </citation>
    <scope>NUCLEOTIDE SEQUENCE [LARGE SCALE GENOMIC DNA]</scope>
    <source>
        <strain evidence="2 3">FAN1</strain>
    </source>
</reference>
<feature type="region of interest" description="Disordered" evidence="1">
    <location>
        <begin position="43"/>
        <end position="64"/>
    </location>
</feature>
<evidence type="ECO:0000313" key="3">
    <source>
        <dbReference type="Proteomes" id="UP000270034"/>
    </source>
</evidence>
<protein>
    <submittedName>
        <fullName evidence="2">DUF2635 domain-containing protein</fullName>
    </submittedName>
</protein>
<sequence>MFVKPAPGRSARWPGTLRLLEAEGANVPETAFWLRCLARGDVEKATPPAHPAPTPTTKPDGASA</sequence>
<name>A0A2Z5ZDJ4_9PROT</name>
<proteinExistence type="predicted"/>
<dbReference type="RefSeq" id="WP_126621054.1">
    <property type="nucleotide sequence ID" value="NZ_JBDNKS010000021.1"/>
</dbReference>
<dbReference type="AlphaFoldDB" id="A0A2Z5ZDJ4"/>
<dbReference type="InterPro" id="IPR024400">
    <property type="entry name" value="DUF2635"/>
</dbReference>
<dbReference type="Proteomes" id="UP000270034">
    <property type="component" value="Chromosome"/>
</dbReference>
<accession>A0A2Z5ZDJ4</accession>
<dbReference type="KEGG" id="aot:AcetOri_orf00557"/>
<gene>
    <name evidence="2" type="ORF">AcetOrient_orf00557</name>
</gene>
<organism evidence="2 3">
    <name type="scientific">Acetobacter orientalis</name>
    <dbReference type="NCBI Taxonomy" id="146474"/>
    <lineage>
        <taxon>Bacteria</taxon>
        <taxon>Pseudomonadati</taxon>
        <taxon>Pseudomonadota</taxon>
        <taxon>Alphaproteobacteria</taxon>
        <taxon>Acetobacterales</taxon>
        <taxon>Acetobacteraceae</taxon>
        <taxon>Acetobacter</taxon>
    </lineage>
</organism>
<dbReference type="EMBL" id="AP018515">
    <property type="protein sequence ID" value="BBC78732.1"/>
    <property type="molecule type" value="Genomic_DNA"/>
</dbReference>
<dbReference type="Pfam" id="PF10948">
    <property type="entry name" value="DUF2635"/>
    <property type="match status" value="1"/>
</dbReference>